<evidence type="ECO:0000256" key="1">
    <source>
        <dbReference type="SAM" id="MobiDB-lite"/>
    </source>
</evidence>
<dbReference type="PANTHER" id="PTHR10033">
    <property type="entry name" value="CALSEQUESTRIN"/>
    <property type="match status" value="1"/>
</dbReference>
<accession>A0A180GGD7</accession>
<dbReference type="AlphaFoldDB" id="A0A180GGD7"/>
<dbReference type="GO" id="GO:0005509">
    <property type="term" value="F:calcium ion binding"/>
    <property type="evidence" value="ECO:0007669"/>
    <property type="project" value="TreeGrafter"/>
</dbReference>
<sequence>MANTCSSKNSKRTSTRSQGSTAAGSSHQKRLRKEGKSGSGAHGGSRKQASRKRPRTLTNTDSSSSDESNGCSNSNQREEASPNPTNTQTGRARQEDVKNEGVGFNLENFESHLDSWSLSELRSTLQKKKYGTSNRLPPDVQAKLELLQQNYMKSKLMLALVGNVAEKTVTKFLGENKPPRKKCGWNRFVAFSLESLKYRVPSKGTSEGWEDQNVNIGKAWQLLPDEEKEVFSARIFQHFSGIPCNFEEEDDKDDEEAETSLSLEEIERYTPLYKKLVNTEKVNIFAAKGSELQGESTSETYKKALKNILKLNSELYTVSNVYNVTYYLLAATRSPGKNSFCKEYSNDASWLSIAKKKWSSKETFEAYSHGRQIQGDLENIGGSILEKKKKESDLLKTNLCHALNELLAAARGDESSIFPKTPNPAKTLAKTDPELKLVQSENSKLSKESLMKGFTKVQVPEKRNG</sequence>
<reference evidence="3 4" key="3">
    <citation type="journal article" date="2017" name="G3 (Bethesda)">
        <title>Comparative analysis highlights variable genome content of wheat rusts and divergence of the mating loci.</title>
        <authorList>
            <person name="Cuomo C.A."/>
            <person name="Bakkeren G."/>
            <person name="Khalil H.B."/>
            <person name="Panwar V."/>
            <person name="Joly D."/>
            <person name="Linning R."/>
            <person name="Sakthikumar S."/>
            <person name="Song X."/>
            <person name="Adiconis X."/>
            <person name="Fan L."/>
            <person name="Goldberg J.M."/>
            <person name="Levin J.Z."/>
            <person name="Young S."/>
            <person name="Zeng Q."/>
            <person name="Anikster Y."/>
            <person name="Bruce M."/>
            <person name="Wang M."/>
            <person name="Yin C."/>
            <person name="McCallum B."/>
            <person name="Szabo L.J."/>
            <person name="Hulbert S."/>
            <person name="Chen X."/>
            <person name="Fellers J.P."/>
        </authorList>
    </citation>
    <scope>NUCLEOTIDE SEQUENCE</scope>
    <source>
        <strain evidence="4">Isolate 1-1 / race 1 (BBBD)</strain>
        <strain evidence="3">isolate 1-1 / race 1 (BBBD)</strain>
    </source>
</reference>
<dbReference type="InterPro" id="IPR036910">
    <property type="entry name" value="HMG_box_dom_sf"/>
</dbReference>
<protein>
    <submittedName>
        <fullName evidence="2 3">Uncharacterized protein</fullName>
    </submittedName>
</protein>
<dbReference type="GO" id="GO:0051279">
    <property type="term" value="P:regulation of release of sequestered calcium ion into cytosol"/>
    <property type="evidence" value="ECO:0007669"/>
    <property type="project" value="TreeGrafter"/>
</dbReference>
<reference evidence="2" key="1">
    <citation type="submission" date="2009-11" db="EMBL/GenBank/DDBJ databases">
        <authorList>
            <consortium name="The Broad Institute Genome Sequencing Platform"/>
            <person name="Ward D."/>
            <person name="Feldgarden M."/>
            <person name="Earl A."/>
            <person name="Young S.K."/>
            <person name="Zeng Q."/>
            <person name="Koehrsen M."/>
            <person name="Alvarado L."/>
            <person name="Berlin A."/>
            <person name="Bochicchio J."/>
            <person name="Borenstein D."/>
            <person name="Chapman S.B."/>
            <person name="Chen Z."/>
            <person name="Engels R."/>
            <person name="Freedman E."/>
            <person name="Gellesch M."/>
            <person name="Goldberg J."/>
            <person name="Griggs A."/>
            <person name="Gujja S."/>
            <person name="Heilman E."/>
            <person name="Heiman D."/>
            <person name="Hepburn T."/>
            <person name="Howarth C."/>
            <person name="Jen D."/>
            <person name="Larson L."/>
            <person name="Lewis B."/>
            <person name="Mehta T."/>
            <person name="Park D."/>
            <person name="Pearson M."/>
            <person name="Roberts A."/>
            <person name="Saif S."/>
            <person name="Shea T."/>
            <person name="Shenoy N."/>
            <person name="Sisk P."/>
            <person name="Stolte C."/>
            <person name="Sykes S."/>
            <person name="Thomson T."/>
            <person name="Walk T."/>
            <person name="White J."/>
            <person name="Yandava C."/>
            <person name="Izard J."/>
            <person name="Baranova O.V."/>
            <person name="Blanton J.M."/>
            <person name="Tanner A.C."/>
            <person name="Dewhirst F.E."/>
            <person name="Haas B."/>
            <person name="Nusbaum C."/>
            <person name="Birren B."/>
        </authorList>
    </citation>
    <scope>NUCLEOTIDE SEQUENCE [LARGE SCALE GENOMIC DNA]</scope>
    <source>
        <strain evidence="2">1-1 BBBD Race 1</strain>
    </source>
</reference>
<evidence type="ECO:0000313" key="2">
    <source>
        <dbReference type="EMBL" id="OAV91806.1"/>
    </source>
</evidence>
<reference evidence="2" key="2">
    <citation type="submission" date="2016-05" db="EMBL/GenBank/DDBJ databases">
        <title>Comparative analysis highlights variable genome content of wheat rusts and divergence of the mating loci.</title>
        <authorList>
            <person name="Cuomo C.A."/>
            <person name="Bakkeren G."/>
            <person name="Szabo L."/>
            <person name="Khalil H."/>
            <person name="Joly D."/>
            <person name="Goldberg J."/>
            <person name="Young S."/>
            <person name="Zeng Q."/>
            <person name="Fellers J."/>
        </authorList>
    </citation>
    <scope>NUCLEOTIDE SEQUENCE [LARGE SCALE GENOMIC DNA]</scope>
    <source>
        <strain evidence="2">1-1 BBBD Race 1</strain>
    </source>
</reference>
<evidence type="ECO:0000313" key="3">
    <source>
        <dbReference type="EnsemblFungi" id="PTTG_27854-t43_1-p1"/>
    </source>
</evidence>
<dbReference type="OrthoDB" id="2499072at2759"/>
<name>A0A180GGD7_PUCT1</name>
<dbReference type="SUPFAM" id="SSF47095">
    <property type="entry name" value="HMG-box"/>
    <property type="match status" value="1"/>
</dbReference>
<evidence type="ECO:0000313" key="4">
    <source>
        <dbReference type="Proteomes" id="UP000005240"/>
    </source>
</evidence>
<feature type="compositionally biased region" description="Low complexity" evidence="1">
    <location>
        <begin position="58"/>
        <end position="75"/>
    </location>
</feature>
<dbReference type="EMBL" id="ADAS02000074">
    <property type="protein sequence ID" value="OAV91806.1"/>
    <property type="molecule type" value="Genomic_DNA"/>
</dbReference>
<reference evidence="3" key="4">
    <citation type="submission" date="2025-05" db="UniProtKB">
        <authorList>
            <consortium name="EnsemblFungi"/>
        </authorList>
    </citation>
    <scope>IDENTIFICATION</scope>
    <source>
        <strain evidence="3">isolate 1-1 / race 1 (BBBD)</strain>
    </source>
</reference>
<proteinExistence type="predicted"/>
<dbReference type="EnsemblFungi" id="PTTG_27854-t43_1">
    <property type="protein sequence ID" value="PTTG_27854-t43_1-p1"/>
    <property type="gene ID" value="PTTG_27854"/>
</dbReference>
<keyword evidence="4" id="KW-1185">Reference proteome</keyword>
<dbReference type="PANTHER" id="PTHR10033:SF0">
    <property type="entry name" value="CALSEQUESTRIN"/>
    <property type="match status" value="1"/>
</dbReference>
<feature type="compositionally biased region" description="Polar residues" evidence="1">
    <location>
        <begin position="82"/>
        <end position="91"/>
    </location>
</feature>
<feature type="region of interest" description="Disordered" evidence="1">
    <location>
        <begin position="1"/>
        <end position="97"/>
    </location>
</feature>
<gene>
    <name evidence="2" type="ORF">PTTG_27854</name>
</gene>
<feature type="compositionally biased region" description="Basic residues" evidence="1">
    <location>
        <begin position="44"/>
        <end position="55"/>
    </location>
</feature>
<dbReference type="Proteomes" id="UP000005240">
    <property type="component" value="Unassembled WGS sequence"/>
</dbReference>
<dbReference type="VEuPathDB" id="FungiDB:PTTG_27854"/>
<feature type="region of interest" description="Disordered" evidence="1">
    <location>
        <begin position="417"/>
        <end position="443"/>
    </location>
</feature>
<organism evidence="2">
    <name type="scientific">Puccinia triticina (isolate 1-1 / race 1 (BBBD))</name>
    <name type="common">Brown leaf rust fungus</name>
    <dbReference type="NCBI Taxonomy" id="630390"/>
    <lineage>
        <taxon>Eukaryota</taxon>
        <taxon>Fungi</taxon>
        <taxon>Dikarya</taxon>
        <taxon>Basidiomycota</taxon>
        <taxon>Pucciniomycotina</taxon>
        <taxon>Pucciniomycetes</taxon>
        <taxon>Pucciniales</taxon>
        <taxon>Pucciniaceae</taxon>
        <taxon>Puccinia</taxon>
    </lineage>
</organism>